<reference evidence="4" key="1">
    <citation type="journal article" date="2019" name="Int. J. Syst. Evol. Microbiol.">
        <title>The Global Catalogue of Microorganisms (GCM) 10K type strain sequencing project: providing services to taxonomists for standard genome sequencing and annotation.</title>
        <authorList>
            <consortium name="The Broad Institute Genomics Platform"/>
            <consortium name="The Broad Institute Genome Sequencing Center for Infectious Disease"/>
            <person name="Wu L."/>
            <person name="Ma J."/>
        </authorList>
    </citation>
    <scope>NUCLEOTIDE SEQUENCE [LARGE SCALE GENOMIC DNA]</scope>
    <source>
        <strain evidence="4">CCUG 56401</strain>
    </source>
</reference>
<evidence type="ECO:0000313" key="4">
    <source>
        <dbReference type="Proteomes" id="UP001597018"/>
    </source>
</evidence>
<dbReference type="Pfam" id="PF01381">
    <property type="entry name" value="HTH_3"/>
    <property type="match status" value="1"/>
</dbReference>
<sequence>MVDTVNRSLADKLNHLFASVKPQGGQEYSNEHVASEISATGITISQSYIWQLRKGKKDNPTIKHLQALAEFFGVPVAYFFDDDVADRIDRQLEQLQAEQQRLAQLAETDEAKIIATRAGELSPARRQQVMDLLDVVYQLEKRERENERRDTER</sequence>
<dbReference type="RefSeq" id="WP_263247243.1">
    <property type="nucleotide sequence ID" value="NZ_BAABLT010000032.1"/>
</dbReference>
<name>A0ABW3FXX3_9PSEU</name>
<evidence type="ECO:0000313" key="3">
    <source>
        <dbReference type="EMBL" id="MFD0923226.1"/>
    </source>
</evidence>
<accession>A0ABW3FXX3</accession>
<dbReference type="InterPro" id="IPR010982">
    <property type="entry name" value="Lambda_DNA-bd_dom_sf"/>
</dbReference>
<gene>
    <name evidence="3" type="ORF">ACFQ16_26075</name>
</gene>
<proteinExistence type="predicted"/>
<dbReference type="Gene3D" id="1.10.260.40">
    <property type="entry name" value="lambda repressor-like DNA-binding domains"/>
    <property type="match status" value="1"/>
</dbReference>
<protein>
    <submittedName>
        <fullName evidence="3">Helix-turn-helix domain-containing protein</fullName>
    </submittedName>
</protein>
<keyword evidence="4" id="KW-1185">Reference proteome</keyword>
<comment type="caution">
    <text evidence="3">The sequence shown here is derived from an EMBL/GenBank/DDBJ whole genome shotgun (WGS) entry which is preliminary data.</text>
</comment>
<dbReference type="SUPFAM" id="SSF47413">
    <property type="entry name" value="lambda repressor-like DNA-binding domains"/>
    <property type="match status" value="1"/>
</dbReference>
<organism evidence="3 4">
    <name type="scientific">Saccharopolyspora rosea</name>
    <dbReference type="NCBI Taxonomy" id="524884"/>
    <lineage>
        <taxon>Bacteria</taxon>
        <taxon>Bacillati</taxon>
        <taxon>Actinomycetota</taxon>
        <taxon>Actinomycetes</taxon>
        <taxon>Pseudonocardiales</taxon>
        <taxon>Pseudonocardiaceae</taxon>
        <taxon>Saccharopolyspora</taxon>
    </lineage>
</organism>
<dbReference type="PROSITE" id="PS50943">
    <property type="entry name" value="HTH_CROC1"/>
    <property type="match status" value="1"/>
</dbReference>
<dbReference type="InterPro" id="IPR001387">
    <property type="entry name" value="Cro/C1-type_HTH"/>
</dbReference>
<dbReference type="CDD" id="cd00093">
    <property type="entry name" value="HTH_XRE"/>
    <property type="match status" value="1"/>
</dbReference>
<evidence type="ECO:0000256" key="1">
    <source>
        <dbReference type="SAM" id="Coils"/>
    </source>
</evidence>
<feature type="domain" description="HTH cro/C1-type" evidence="2">
    <location>
        <begin position="44"/>
        <end position="79"/>
    </location>
</feature>
<keyword evidence="1" id="KW-0175">Coiled coil</keyword>
<dbReference type="EMBL" id="JBHTIW010000030">
    <property type="protein sequence ID" value="MFD0923226.1"/>
    <property type="molecule type" value="Genomic_DNA"/>
</dbReference>
<dbReference type="Proteomes" id="UP001597018">
    <property type="component" value="Unassembled WGS sequence"/>
</dbReference>
<evidence type="ECO:0000259" key="2">
    <source>
        <dbReference type="PROSITE" id="PS50943"/>
    </source>
</evidence>
<feature type="coiled-coil region" evidence="1">
    <location>
        <begin position="85"/>
        <end position="112"/>
    </location>
</feature>